<dbReference type="EMBL" id="FNGY01000010">
    <property type="protein sequence ID" value="SDN93106.1"/>
    <property type="molecule type" value="Genomic_DNA"/>
</dbReference>
<evidence type="ECO:0000256" key="1">
    <source>
        <dbReference type="SAM" id="SignalP"/>
    </source>
</evidence>
<dbReference type="Gene3D" id="2.180.10.10">
    <property type="entry name" value="RHS repeat-associated core"/>
    <property type="match status" value="1"/>
</dbReference>
<accession>A0A1H0FER7</accession>
<feature type="domain" description="DUF6443" evidence="2">
    <location>
        <begin position="91"/>
        <end position="231"/>
    </location>
</feature>
<dbReference type="PANTHER" id="PTHR32305">
    <property type="match status" value="1"/>
</dbReference>
<reference evidence="4" key="1">
    <citation type="submission" date="2016-10" db="EMBL/GenBank/DDBJ databases">
        <authorList>
            <person name="Varghese N."/>
            <person name="Submissions S."/>
        </authorList>
    </citation>
    <scope>NUCLEOTIDE SEQUENCE [LARGE SCALE GENOMIC DNA]</scope>
    <source>
        <strain evidence="4">DSM 19110</strain>
    </source>
</reference>
<sequence>MKIKLTLPGLLLLLVVGPVYAQQPDIEVSSYTKQKTISASRSVTLKTGFHVPAGDTLRIFIDGGLQHCVDQIFQPSANQNYILTRTFKVPNVTAENIGVIRKTCEENQVIQYFDGLGRPVQMINVHGSPTFRDLITPVAYDAFGREEKKYLPYSGTLATSNGSYKPAALTEQNSFYTTPGTTTGWAAPGVTAIPNAAFSKTIFEASPLNRVLEQGAPGVAWQPAATRTTTGRTAMLSYGANNSLTDYATTGLAVRLYNATTVLAEPYKRTLSGTGYYGANQLYLTISKDENWTSADGKAGTVEEYKDKEGRVVLKRLFNKSGTTTEVLSTYYVYDDFGNLSFVLPPGANPDAVVVPTQTVLDDFCYQYRYDGRKRLIEKKLPVKGWEFLLYNKLDQVVATQDALQRAKAPQEYTFTKYDALGRVVLTGICSPPGSTANVSQREVFQSVLDRETVLWEERVESGNGYNGLSSPNNSFITTILTINYYNDYSVPGLPAIPPYNLSGSYSKMLKGLPTVSRINVLGTNDMLWNVQYYDDEGRVVKTIQQHYKGGEVRADNYDEVTNTYSFPGELVNSTRKHFVLGAEKLYVYNEFAYDHQGRKTDTKQKTGDNSATTNPLVVLSRTNYNEVGQVTSKELHSTNDGAGFAQKVDYAYNPRGWMERASAPLFATELKYEKDSVGLIPQYNGNISMQKWGVNTGLSKAYTYTYDKLNRLSAGVSTGNNNEQIGYDVMGNITSLQRHSANTLIDQLTYSYAGNKLNTVTDENTSNTDVSFQLPGATSYTYDLNGNMISRSNVSHAGNNLSGITYNILNLPATVNANGALIAYGYDANGGKLRKQVTGAVNSFNEYISGIQYEEGVMKFVSTEAGRVVRNSATNYSYEYTLSDHLGNGRLYFDINAGVARKIQQTDYYPFGLGIQGTLSGIENKYQYNGKEKQDQEKMYDYGARFYDPVIGRWNVVDPLAEKDRKTTPYAYGFNNPINVVDPDGMEGQWIPGIINGKLTAIAEKGDNAQTLKKFLGVSQKQADAEFKNMKKGKITLSDNIPGVASINSAISDANKNPDSYADGTPWYLPNPQNYNCYECAISTSKGETPSFLGSRAPENEDFKDIMGADFKQVTSKTFGKTILSFNEKNFNIFEGAYETPTHAAAYLGTSKNGTVYTWSKNGFTVTPKVQTVGTLVKVYNDTYKIRFYNPKTN</sequence>
<keyword evidence="4" id="KW-1185">Reference proteome</keyword>
<evidence type="ECO:0000313" key="4">
    <source>
        <dbReference type="Proteomes" id="UP000183200"/>
    </source>
</evidence>
<dbReference type="AlphaFoldDB" id="A0A1H0FER7"/>
<keyword evidence="1" id="KW-0732">Signal</keyword>
<evidence type="ECO:0000313" key="3">
    <source>
        <dbReference type="EMBL" id="SDN93106.1"/>
    </source>
</evidence>
<dbReference type="InterPro" id="IPR022385">
    <property type="entry name" value="Rhs_assc_core"/>
</dbReference>
<feature type="signal peptide" evidence="1">
    <location>
        <begin position="1"/>
        <end position="21"/>
    </location>
</feature>
<dbReference type="Pfam" id="PF20041">
    <property type="entry name" value="DUF6443"/>
    <property type="match status" value="1"/>
</dbReference>
<proteinExistence type="predicted"/>
<feature type="chain" id="PRO_5010325160" evidence="1">
    <location>
        <begin position="22"/>
        <end position="1195"/>
    </location>
</feature>
<evidence type="ECO:0000259" key="2">
    <source>
        <dbReference type="Pfam" id="PF20041"/>
    </source>
</evidence>
<organism evidence="3 4">
    <name type="scientific">Pedobacter steynii</name>
    <dbReference type="NCBI Taxonomy" id="430522"/>
    <lineage>
        <taxon>Bacteria</taxon>
        <taxon>Pseudomonadati</taxon>
        <taxon>Bacteroidota</taxon>
        <taxon>Sphingobacteriia</taxon>
        <taxon>Sphingobacteriales</taxon>
        <taxon>Sphingobacteriaceae</taxon>
        <taxon>Pedobacter</taxon>
    </lineage>
</organism>
<name>A0A1H0FER7_9SPHI</name>
<dbReference type="PANTHER" id="PTHR32305:SF15">
    <property type="entry name" value="PROTEIN RHSA-RELATED"/>
    <property type="match status" value="1"/>
</dbReference>
<dbReference type="OrthoDB" id="1191296at2"/>
<dbReference type="InterPro" id="IPR045619">
    <property type="entry name" value="DUF6443"/>
</dbReference>
<dbReference type="Proteomes" id="UP000183200">
    <property type="component" value="Unassembled WGS sequence"/>
</dbReference>
<dbReference type="InterPro" id="IPR050708">
    <property type="entry name" value="T6SS_VgrG/RHS"/>
</dbReference>
<dbReference type="RefSeq" id="WP_074611679.1">
    <property type="nucleotide sequence ID" value="NZ_FNGY01000010.1"/>
</dbReference>
<dbReference type="NCBIfam" id="TIGR03696">
    <property type="entry name" value="Rhs_assc_core"/>
    <property type="match status" value="1"/>
</dbReference>
<protein>
    <submittedName>
        <fullName evidence="3">RHS repeat-associated core domain-containing protein</fullName>
    </submittedName>
</protein>
<gene>
    <name evidence="3" type="ORF">SAMN05421820_110157</name>
</gene>